<name>A0A3N2BD52_9MICO</name>
<dbReference type="InterPro" id="IPR013320">
    <property type="entry name" value="ConA-like_dom_sf"/>
</dbReference>
<evidence type="ECO:0000313" key="2">
    <source>
        <dbReference type="Proteomes" id="UP000280668"/>
    </source>
</evidence>
<dbReference type="SUPFAM" id="SSF49899">
    <property type="entry name" value="Concanavalin A-like lectins/glucanases"/>
    <property type="match status" value="1"/>
</dbReference>
<gene>
    <name evidence="1" type="ORF">EDD31_1544</name>
</gene>
<evidence type="ECO:0000313" key="1">
    <source>
        <dbReference type="EMBL" id="ROR73176.1"/>
    </source>
</evidence>
<dbReference type="PANTHER" id="PTHR35332">
    <property type="entry name" value="REGULATION OF ENOLASE PROTEIN 1"/>
    <property type="match status" value="1"/>
</dbReference>
<reference evidence="1 2" key="1">
    <citation type="submission" date="2018-11" db="EMBL/GenBank/DDBJ databases">
        <title>Sequencing the genomes of 1000 actinobacteria strains.</title>
        <authorList>
            <person name="Klenk H.-P."/>
        </authorList>
    </citation>
    <scope>NUCLEOTIDE SEQUENCE [LARGE SCALE GENOMIC DNA]</scope>
    <source>
        <strain evidence="1 2">DSM 11294</strain>
    </source>
</reference>
<sequence length="200" mass="21684">MTISERSSHQQLPWSAGRWTHAPVSAVAEGEDLVVTAAENSDAWRLTSYGFIHDSEHALLDSFPVGAAVEVTFTAALPEQFDQAGVFVRIDAQRWVKAGLERSDGRLQLGAVVTQGQSDWSVAPADEWSGQRVTVRVSRTGGALIVRAGLAGQDRQFVRVTPLDPEQVAEAGPYLCAPTRAGLSVRFHSWHLTEADTALH</sequence>
<accession>A0A3N2BD52</accession>
<organism evidence="1 2">
    <name type="scientific">Bogoriella caseilytica</name>
    <dbReference type="NCBI Taxonomy" id="56055"/>
    <lineage>
        <taxon>Bacteria</taxon>
        <taxon>Bacillati</taxon>
        <taxon>Actinomycetota</taxon>
        <taxon>Actinomycetes</taxon>
        <taxon>Micrococcales</taxon>
        <taxon>Bogoriellaceae</taxon>
        <taxon>Bogoriella</taxon>
    </lineage>
</organism>
<comment type="caution">
    <text evidence="1">The sequence shown here is derived from an EMBL/GenBank/DDBJ whole genome shotgun (WGS) entry which is preliminary data.</text>
</comment>
<dbReference type="EMBL" id="RKHK01000001">
    <property type="protein sequence ID" value="ROR73176.1"/>
    <property type="molecule type" value="Genomic_DNA"/>
</dbReference>
<dbReference type="AlphaFoldDB" id="A0A3N2BD52"/>
<dbReference type="PANTHER" id="PTHR35332:SF2">
    <property type="entry name" value="REGULATION OF ENOLASE PROTEIN 1"/>
    <property type="match status" value="1"/>
</dbReference>
<dbReference type="Proteomes" id="UP000280668">
    <property type="component" value="Unassembled WGS sequence"/>
</dbReference>
<protein>
    <recommendedName>
        <fullName evidence="3">DUF1349 domain-containing protein</fullName>
    </recommendedName>
</protein>
<dbReference type="InterPro" id="IPR009784">
    <property type="entry name" value="DUF1349"/>
</dbReference>
<dbReference type="Pfam" id="PF07081">
    <property type="entry name" value="DUF1349"/>
    <property type="match status" value="1"/>
</dbReference>
<dbReference type="Gene3D" id="2.60.120.200">
    <property type="match status" value="1"/>
</dbReference>
<keyword evidence="2" id="KW-1185">Reference proteome</keyword>
<evidence type="ECO:0008006" key="3">
    <source>
        <dbReference type="Google" id="ProtNLM"/>
    </source>
</evidence>
<proteinExistence type="predicted"/>
<dbReference type="OrthoDB" id="9814707at2"/>
<dbReference type="RefSeq" id="WP_123303631.1">
    <property type="nucleotide sequence ID" value="NZ_RKHK01000001.1"/>
</dbReference>